<dbReference type="Proteomes" id="UP000632659">
    <property type="component" value="Unassembled WGS sequence"/>
</dbReference>
<feature type="signal peptide" evidence="1">
    <location>
        <begin position="1"/>
        <end position="19"/>
    </location>
</feature>
<dbReference type="EMBL" id="JACRTL010000006">
    <property type="protein sequence ID" value="MBC8611457.1"/>
    <property type="molecule type" value="Genomic_DNA"/>
</dbReference>
<dbReference type="RefSeq" id="WP_117756082.1">
    <property type="nucleotide sequence ID" value="NZ_JACRTL010000006.1"/>
</dbReference>
<evidence type="ECO:0000256" key="1">
    <source>
        <dbReference type="SAM" id="SignalP"/>
    </source>
</evidence>
<proteinExistence type="predicted"/>
<accession>A0A8J6TZS6</accession>
<dbReference type="AlphaFoldDB" id="A0A8J6TZS6"/>
<sequence length="62" mass="6965">MKKIILICLLLLSLGTLFAGCTPEEKKPDDTKEQSGAPNINYEIPDKAKDYDFDFQFVPDGE</sequence>
<protein>
    <recommendedName>
        <fullName evidence="4">Lipoprotein</fullName>
    </recommendedName>
</protein>
<dbReference type="PROSITE" id="PS51257">
    <property type="entry name" value="PROKAR_LIPOPROTEIN"/>
    <property type="match status" value="1"/>
</dbReference>
<evidence type="ECO:0000313" key="3">
    <source>
        <dbReference type="Proteomes" id="UP000632659"/>
    </source>
</evidence>
<evidence type="ECO:0000313" key="2">
    <source>
        <dbReference type="EMBL" id="MBC8611457.1"/>
    </source>
</evidence>
<evidence type="ECO:0008006" key="4">
    <source>
        <dbReference type="Google" id="ProtNLM"/>
    </source>
</evidence>
<keyword evidence="3" id="KW-1185">Reference proteome</keyword>
<gene>
    <name evidence="2" type="ORF">H8702_10130</name>
</gene>
<comment type="caution">
    <text evidence="2">The sequence shown here is derived from an EMBL/GenBank/DDBJ whole genome shotgun (WGS) entry which is preliminary data.</text>
</comment>
<reference evidence="2" key="1">
    <citation type="submission" date="2020-08" db="EMBL/GenBank/DDBJ databases">
        <title>Genome public.</title>
        <authorList>
            <person name="Liu C."/>
            <person name="Sun Q."/>
        </authorList>
    </citation>
    <scope>NUCLEOTIDE SEQUENCE</scope>
    <source>
        <strain evidence="2">NSJ-15</strain>
    </source>
</reference>
<organism evidence="2 3">
    <name type="scientific">Massiliimalia timonensis</name>
    <dbReference type="NCBI Taxonomy" id="1987501"/>
    <lineage>
        <taxon>Bacteria</taxon>
        <taxon>Bacillati</taxon>
        <taxon>Bacillota</taxon>
        <taxon>Clostridia</taxon>
        <taxon>Eubacteriales</taxon>
        <taxon>Oscillospiraceae</taxon>
        <taxon>Massiliimalia</taxon>
    </lineage>
</organism>
<feature type="chain" id="PRO_5039218505" description="Lipoprotein" evidence="1">
    <location>
        <begin position="20"/>
        <end position="62"/>
    </location>
</feature>
<name>A0A8J6TZS6_9FIRM</name>
<keyword evidence="1" id="KW-0732">Signal</keyword>